<dbReference type="UniPathway" id="UPA00109">
    <property type="reaction ID" value="UER00187"/>
</dbReference>
<evidence type="ECO:0000256" key="5">
    <source>
        <dbReference type="ARBA" id="ARBA00022490"/>
    </source>
</evidence>
<feature type="binding site" evidence="12">
    <location>
        <position position="367"/>
    </location>
    <ligand>
        <name>(2R)-2-phosphoglycerate</name>
        <dbReference type="ChEBI" id="CHEBI:58289"/>
    </ligand>
</feature>
<comment type="cofactor">
    <cofactor evidence="12">
        <name>Mg(2+)</name>
        <dbReference type="ChEBI" id="CHEBI:18420"/>
    </cofactor>
    <text evidence="12">Binds a second Mg(2+) ion via substrate during catalysis.</text>
</comment>
<feature type="binding site" evidence="14">
    <location>
        <position position="155"/>
    </location>
    <ligand>
        <name>substrate</name>
    </ligand>
</feature>
<dbReference type="Pfam" id="PF00113">
    <property type="entry name" value="Enolase_C"/>
    <property type="match status" value="1"/>
</dbReference>
<dbReference type="EMBL" id="WIND01000007">
    <property type="protein sequence ID" value="MSU90216.1"/>
    <property type="molecule type" value="Genomic_DNA"/>
</dbReference>
<dbReference type="PANTHER" id="PTHR11902:SF1">
    <property type="entry name" value="ENOLASE"/>
    <property type="match status" value="1"/>
</dbReference>
<dbReference type="PANTHER" id="PTHR11902">
    <property type="entry name" value="ENOLASE"/>
    <property type="match status" value="1"/>
</dbReference>
<feature type="binding site" evidence="14">
    <location>
        <begin position="364"/>
        <end position="367"/>
    </location>
    <ligand>
        <name>substrate</name>
    </ligand>
</feature>
<evidence type="ECO:0000313" key="19">
    <source>
        <dbReference type="Proteomes" id="UP000474957"/>
    </source>
</evidence>
<dbReference type="Gene3D" id="3.20.20.120">
    <property type="entry name" value="Enolase-like C-terminal domain"/>
    <property type="match status" value="1"/>
</dbReference>
<dbReference type="PRINTS" id="PR00148">
    <property type="entry name" value="ENOLASE"/>
</dbReference>
<comment type="cofactor">
    <cofactor evidence="15">
        <name>Mg(2+)</name>
        <dbReference type="ChEBI" id="CHEBI:18420"/>
    </cofactor>
    <text evidence="15">Mg(2+) is required for catalysis and for stabilizing the dimer.</text>
</comment>
<reference evidence="18 19" key="1">
    <citation type="submission" date="2019-10" db="EMBL/GenBank/DDBJ databases">
        <title>Cognatihalovulum marinum gen. nov. sp. nov., a new member of the family Rhodobacteraceae isolated from deep seawater of the Northwest Indian Ocean.</title>
        <authorList>
            <person name="Ruan C."/>
            <person name="Wang J."/>
            <person name="Zheng X."/>
            <person name="Song L."/>
            <person name="Zhu Y."/>
            <person name="Huang Y."/>
            <person name="Lu Z."/>
            <person name="Du W."/>
            <person name="Huang L."/>
            <person name="Dai X."/>
        </authorList>
    </citation>
    <scope>NUCLEOTIDE SEQUENCE [LARGE SCALE GENOMIC DNA]</scope>
    <source>
        <strain evidence="18 19">2CG4</strain>
    </source>
</reference>
<evidence type="ECO:0000259" key="16">
    <source>
        <dbReference type="SMART" id="SM01192"/>
    </source>
</evidence>
<keyword evidence="19" id="KW-1185">Reference proteome</keyword>
<keyword evidence="5 12" id="KW-0963">Cytoplasm</keyword>
<dbReference type="NCBIfam" id="TIGR01060">
    <property type="entry name" value="eno"/>
    <property type="match status" value="1"/>
</dbReference>
<dbReference type="SMART" id="SM01193">
    <property type="entry name" value="Enolase_N"/>
    <property type="match status" value="1"/>
</dbReference>
<dbReference type="SUPFAM" id="SSF51604">
    <property type="entry name" value="Enolase C-terminal domain-like"/>
    <property type="match status" value="1"/>
</dbReference>
<sequence>MSTIIDITAREILDSRGNPTVEVDVTLDDGTMGRAAVPSGASTGAHEAVELRDGDKDRYKGKGVLKAVEAANMEIADALVGFDVTDQVAIDSAMIALDGTDNKGRVGANAILGVSLACAKAAAAWLEQPLYRYVGGTSARVLPVPMMNIINGGEHADNPIDIQEFMIMPVSAPDIREAVRMGSEIFHTLKKELSDAGHNTGIGDEGGFAPGLSSTDEALGFIMRSVEKAGYRPGEDIYLALDCAATEYFADGVYDMKGEGKKLDSGQNADYLAALVGKFPIISIEDGMAEDDWDGWKILTDKLGDTVQLVGDDLFVTNSRRLADGIARGCGNSLLVKVNQIGSLTETLEAVDMAHRARFTCVMSHRSGETEDATIADLAVATNCGQIKTGSLSRSDRLAKYNQLIRIEEMLDDTAIYAGRSILKG</sequence>
<dbReference type="EC" id="4.2.1.11" evidence="3 12"/>
<dbReference type="AlphaFoldDB" id="A0A6L5Z0X2"/>
<dbReference type="CDD" id="cd03313">
    <property type="entry name" value="enolase"/>
    <property type="match status" value="1"/>
</dbReference>
<dbReference type="GO" id="GO:0000287">
    <property type="term" value="F:magnesium ion binding"/>
    <property type="evidence" value="ECO:0007669"/>
    <property type="project" value="UniProtKB-UniRule"/>
</dbReference>
<feature type="domain" description="Enolase C-terminal TIM barrel" evidence="16">
    <location>
        <begin position="139"/>
        <end position="425"/>
    </location>
</feature>
<feature type="binding site" evidence="14">
    <location>
        <position position="164"/>
    </location>
    <ligand>
        <name>substrate</name>
    </ligand>
</feature>
<comment type="caution">
    <text evidence="18">The sequence shown here is derived from an EMBL/GenBank/DDBJ whole genome shotgun (WGS) entry which is preliminary data.</text>
</comment>
<comment type="pathway">
    <text evidence="1 12">Carbohydrate degradation; glycolysis; pyruvate from D-glyceraldehyde 3-phosphate: step 4/5.</text>
</comment>
<dbReference type="GO" id="GO:0006096">
    <property type="term" value="P:glycolytic process"/>
    <property type="evidence" value="ECO:0007669"/>
    <property type="project" value="UniProtKB-UniRule"/>
</dbReference>
<dbReference type="SFLD" id="SFLDG00178">
    <property type="entry name" value="enolase"/>
    <property type="match status" value="1"/>
</dbReference>
<evidence type="ECO:0000256" key="9">
    <source>
        <dbReference type="ARBA" id="ARBA00023152"/>
    </source>
</evidence>
<feature type="binding site" evidence="12">
    <location>
        <position position="163"/>
    </location>
    <ligand>
        <name>(2R)-2-phosphoglycerate</name>
        <dbReference type="ChEBI" id="CHEBI:58289"/>
    </ligand>
</feature>
<dbReference type="InterPro" id="IPR000941">
    <property type="entry name" value="Enolase"/>
</dbReference>
<evidence type="ECO:0000256" key="8">
    <source>
        <dbReference type="ARBA" id="ARBA00022842"/>
    </source>
</evidence>
<evidence type="ECO:0000259" key="17">
    <source>
        <dbReference type="SMART" id="SM01193"/>
    </source>
</evidence>
<dbReference type="Proteomes" id="UP000474957">
    <property type="component" value="Unassembled WGS sequence"/>
</dbReference>
<keyword evidence="10 12" id="KW-0456">Lyase</keyword>
<dbReference type="Gene3D" id="3.30.390.10">
    <property type="entry name" value="Enolase-like, N-terminal domain"/>
    <property type="match status" value="1"/>
</dbReference>
<feature type="binding site" evidence="14">
    <location>
        <position position="312"/>
    </location>
    <ligand>
        <name>substrate</name>
    </ligand>
</feature>
<keyword evidence="6 12" id="KW-0964">Secreted</keyword>
<evidence type="ECO:0000256" key="10">
    <source>
        <dbReference type="ARBA" id="ARBA00023239"/>
    </source>
</evidence>
<dbReference type="SUPFAM" id="SSF54826">
    <property type="entry name" value="Enolase N-terminal domain-like"/>
    <property type="match status" value="1"/>
</dbReference>
<organism evidence="18 19">
    <name type="scientific">Halovulum marinum</name>
    <dbReference type="NCBI Taxonomy" id="2662447"/>
    <lineage>
        <taxon>Bacteria</taxon>
        <taxon>Pseudomonadati</taxon>
        <taxon>Pseudomonadota</taxon>
        <taxon>Alphaproteobacteria</taxon>
        <taxon>Rhodobacterales</taxon>
        <taxon>Paracoccaceae</taxon>
        <taxon>Halovulum</taxon>
    </lineage>
</organism>
<evidence type="ECO:0000256" key="11">
    <source>
        <dbReference type="ARBA" id="ARBA00045763"/>
    </source>
</evidence>
<evidence type="ECO:0000256" key="13">
    <source>
        <dbReference type="PIRSR" id="PIRSR001400-1"/>
    </source>
</evidence>
<feature type="binding site" evidence="14">
    <location>
        <position position="285"/>
    </location>
    <ligand>
        <name>substrate</name>
    </ligand>
</feature>
<comment type="catalytic activity">
    <reaction evidence="12">
        <text>(2R)-2-phosphoglycerate = phosphoenolpyruvate + H2O</text>
        <dbReference type="Rhea" id="RHEA:10164"/>
        <dbReference type="ChEBI" id="CHEBI:15377"/>
        <dbReference type="ChEBI" id="CHEBI:58289"/>
        <dbReference type="ChEBI" id="CHEBI:58702"/>
        <dbReference type="EC" id="4.2.1.11"/>
    </reaction>
</comment>
<feature type="binding site" evidence="12 15">
    <location>
        <position position="285"/>
    </location>
    <ligand>
        <name>Mg(2+)</name>
        <dbReference type="ChEBI" id="CHEBI:18420"/>
    </ligand>
</feature>
<dbReference type="FunFam" id="3.20.20.120:FF:000001">
    <property type="entry name" value="Enolase"/>
    <property type="match status" value="1"/>
</dbReference>
<keyword evidence="9 12" id="KW-0324">Glycolysis</keyword>
<dbReference type="InterPro" id="IPR020810">
    <property type="entry name" value="Enolase_C"/>
</dbReference>
<dbReference type="InterPro" id="IPR029017">
    <property type="entry name" value="Enolase-like_N"/>
</dbReference>
<dbReference type="InterPro" id="IPR020811">
    <property type="entry name" value="Enolase_N"/>
</dbReference>
<evidence type="ECO:0000256" key="14">
    <source>
        <dbReference type="PIRSR" id="PIRSR001400-2"/>
    </source>
</evidence>
<dbReference type="InterPro" id="IPR036849">
    <property type="entry name" value="Enolase-like_C_sf"/>
</dbReference>
<dbReference type="GO" id="GO:0009986">
    <property type="term" value="C:cell surface"/>
    <property type="evidence" value="ECO:0007669"/>
    <property type="project" value="UniProtKB-SubCell"/>
</dbReference>
<feature type="binding site" evidence="12">
    <location>
        <position position="337"/>
    </location>
    <ligand>
        <name>(2R)-2-phosphoglycerate</name>
        <dbReference type="ChEBI" id="CHEBI:58289"/>
    </ligand>
</feature>
<gene>
    <name evidence="12" type="primary">eno</name>
    <name evidence="18" type="ORF">GE300_11395</name>
</gene>
<comment type="function">
    <text evidence="11 12">Catalyzes the reversible conversion of 2-phosphoglycerate (2-PG) into phosphoenolpyruvate (PEP). It is essential for the degradation of carbohydrates via glycolysis.</text>
</comment>
<evidence type="ECO:0000256" key="2">
    <source>
        <dbReference type="ARBA" id="ARBA00009604"/>
    </source>
</evidence>
<dbReference type="PIRSF" id="PIRSF001400">
    <property type="entry name" value="Enolase"/>
    <property type="match status" value="1"/>
</dbReference>
<evidence type="ECO:0000256" key="4">
    <source>
        <dbReference type="ARBA" id="ARBA00017068"/>
    </source>
</evidence>
<dbReference type="RefSeq" id="WP_154446688.1">
    <property type="nucleotide sequence ID" value="NZ_WIND01000007.1"/>
</dbReference>
<dbReference type="GO" id="GO:0000015">
    <property type="term" value="C:phosphopyruvate hydratase complex"/>
    <property type="evidence" value="ECO:0007669"/>
    <property type="project" value="InterPro"/>
</dbReference>
<dbReference type="HAMAP" id="MF_00318">
    <property type="entry name" value="Enolase"/>
    <property type="match status" value="1"/>
</dbReference>
<keyword evidence="18" id="KW-0670">Pyruvate</keyword>
<dbReference type="SFLD" id="SFLDS00001">
    <property type="entry name" value="Enolase"/>
    <property type="match status" value="1"/>
</dbReference>
<evidence type="ECO:0000256" key="1">
    <source>
        <dbReference type="ARBA" id="ARBA00005031"/>
    </source>
</evidence>
<feature type="active site" description="Proton donor" evidence="12 13">
    <location>
        <position position="205"/>
    </location>
</feature>
<comment type="similarity">
    <text evidence="2 12">Belongs to the enolase family.</text>
</comment>
<feature type="binding site" evidence="12 15">
    <location>
        <position position="242"/>
    </location>
    <ligand>
        <name>Mg(2+)</name>
        <dbReference type="ChEBI" id="CHEBI:18420"/>
    </ligand>
</feature>
<feature type="binding site" evidence="12">
    <location>
        <position position="366"/>
    </location>
    <ligand>
        <name>(2R)-2-phosphoglycerate</name>
        <dbReference type="ChEBI" id="CHEBI:58289"/>
    </ligand>
</feature>
<accession>A0A6L5Z0X2</accession>
<evidence type="ECO:0000256" key="15">
    <source>
        <dbReference type="PIRSR" id="PIRSR001400-3"/>
    </source>
</evidence>
<evidence type="ECO:0000256" key="12">
    <source>
        <dbReference type="HAMAP-Rule" id="MF_00318"/>
    </source>
</evidence>
<keyword evidence="8 12" id="KW-0460">Magnesium</keyword>
<keyword evidence="7 12" id="KW-0479">Metal-binding</keyword>
<name>A0A6L5Z0X2_9RHOB</name>
<evidence type="ECO:0000256" key="3">
    <source>
        <dbReference type="ARBA" id="ARBA00012058"/>
    </source>
</evidence>
<protein>
    <recommendedName>
        <fullName evidence="4 12">Enolase</fullName>
        <ecNumber evidence="3 12">4.2.1.11</ecNumber>
    </recommendedName>
    <alternativeName>
        <fullName evidence="12">2-phospho-D-glycerate hydro-lyase</fullName>
    </alternativeName>
    <alternativeName>
        <fullName evidence="12">2-phosphoglycerate dehydratase</fullName>
    </alternativeName>
</protein>
<evidence type="ECO:0000256" key="6">
    <source>
        <dbReference type="ARBA" id="ARBA00022525"/>
    </source>
</evidence>
<dbReference type="GO" id="GO:0004634">
    <property type="term" value="F:phosphopyruvate hydratase activity"/>
    <property type="evidence" value="ECO:0007669"/>
    <property type="project" value="UniProtKB-UniRule"/>
</dbReference>
<dbReference type="SMART" id="SM01192">
    <property type="entry name" value="Enolase_C"/>
    <property type="match status" value="1"/>
</dbReference>
<feature type="binding site" evidence="14">
    <location>
        <position position="388"/>
    </location>
    <ligand>
        <name>substrate</name>
    </ligand>
</feature>
<dbReference type="InterPro" id="IPR020809">
    <property type="entry name" value="Enolase_CS"/>
</dbReference>
<feature type="active site" description="Proton acceptor" evidence="12 13">
    <location>
        <position position="337"/>
    </location>
</feature>
<dbReference type="SFLD" id="SFLDF00002">
    <property type="entry name" value="enolase"/>
    <property type="match status" value="1"/>
</dbReference>
<dbReference type="FunFam" id="3.30.390.10:FF:000001">
    <property type="entry name" value="Enolase"/>
    <property type="match status" value="1"/>
</dbReference>
<feature type="domain" description="Enolase N-terminal" evidence="17">
    <location>
        <begin position="4"/>
        <end position="134"/>
    </location>
</feature>
<evidence type="ECO:0000313" key="18">
    <source>
        <dbReference type="EMBL" id="MSU90216.1"/>
    </source>
</evidence>
<feature type="binding site" evidence="12 15">
    <location>
        <position position="312"/>
    </location>
    <ligand>
        <name>Mg(2+)</name>
        <dbReference type="ChEBI" id="CHEBI:18420"/>
    </ligand>
</feature>
<dbReference type="PROSITE" id="PS00164">
    <property type="entry name" value="ENOLASE"/>
    <property type="match status" value="1"/>
</dbReference>
<comment type="subcellular location">
    <subcellularLocation>
        <location evidence="12">Cytoplasm</location>
    </subcellularLocation>
    <subcellularLocation>
        <location evidence="12">Secreted</location>
    </subcellularLocation>
    <subcellularLocation>
        <location evidence="12">Cell surface</location>
    </subcellularLocation>
    <text evidence="12">Fractions of enolase are present in both the cytoplasm and on the cell surface.</text>
</comment>
<proteinExistence type="inferred from homology"/>
<evidence type="ECO:0000256" key="7">
    <source>
        <dbReference type="ARBA" id="ARBA00022723"/>
    </source>
</evidence>
<dbReference type="Pfam" id="PF03952">
    <property type="entry name" value="Enolase_N"/>
    <property type="match status" value="1"/>
</dbReference>
<feature type="binding site" evidence="12">
    <location>
        <position position="388"/>
    </location>
    <ligand>
        <name>(2R)-2-phosphoglycerate</name>
        <dbReference type="ChEBI" id="CHEBI:58289"/>
    </ligand>
</feature>
<dbReference type="GO" id="GO:0005576">
    <property type="term" value="C:extracellular region"/>
    <property type="evidence" value="ECO:0007669"/>
    <property type="project" value="UniProtKB-SubCell"/>
</dbReference>